<evidence type="ECO:0000256" key="1">
    <source>
        <dbReference type="ARBA" id="ARBA00000085"/>
    </source>
</evidence>
<evidence type="ECO:0000259" key="16">
    <source>
        <dbReference type="PROSITE" id="PS50885"/>
    </source>
</evidence>
<dbReference type="GO" id="GO:0005886">
    <property type="term" value="C:plasma membrane"/>
    <property type="evidence" value="ECO:0007669"/>
    <property type="project" value="UniProtKB-SubCell"/>
</dbReference>
<evidence type="ECO:0000256" key="8">
    <source>
        <dbReference type="ARBA" id="ARBA00022741"/>
    </source>
</evidence>
<dbReference type="PANTHER" id="PTHR45436:SF3">
    <property type="entry name" value="SENSOR HISTIDINE KINASE HPRS"/>
    <property type="match status" value="1"/>
</dbReference>
<dbReference type="Gene3D" id="6.10.340.10">
    <property type="match status" value="1"/>
</dbReference>
<dbReference type="CDD" id="cd06225">
    <property type="entry name" value="HAMP"/>
    <property type="match status" value="1"/>
</dbReference>
<comment type="catalytic activity">
    <reaction evidence="1 14">
        <text>ATP + protein L-histidine = ADP + protein N-phospho-L-histidine.</text>
        <dbReference type="EC" id="2.7.13.3"/>
    </reaction>
</comment>
<evidence type="ECO:0000313" key="17">
    <source>
        <dbReference type="EMBL" id="BBJ05436.1"/>
    </source>
</evidence>
<dbReference type="SMART" id="SM00387">
    <property type="entry name" value="HATPase_c"/>
    <property type="match status" value="1"/>
</dbReference>
<evidence type="ECO:0000256" key="3">
    <source>
        <dbReference type="ARBA" id="ARBA00022475"/>
    </source>
</evidence>
<evidence type="ECO:0000256" key="13">
    <source>
        <dbReference type="ARBA" id="ARBA00023136"/>
    </source>
</evidence>
<dbReference type="Pfam" id="PF02518">
    <property type="entry name" value="HATPase_c"/>
    <property type="match status" value="1"/>
</dbReference>
<organism evidence="17">
    <name type="scientific">Marinobacter nauticus</name>
    <name type="common">Marinobacter hydrocarbonoclasticus</name>
    <name type="synonym">Marinobacter aquaeolei</name>
    <dbReference type="NCBI Taxonomy" id="2743"/>
    <lineage>
        <taxon>Bacteria</taxon>
        <taxon>Pseudomonadati</taxon>
        <taxon>Pseudomonadota</taxon>
        <taxon>Gammaproteobacteria</taxon>
        <taxon>Pseudomonadales</taxon>
        <taxon>Marinobacteraceae</taxon>
        <taxon>Marinobacter</taxon>
    </lineage>
</organism>
<dbReference type="EC" id="2.7.13.3" evidence="14"/>
<evidence type="ECO:0000259" key="15">
    <source>
        <dbReference type="PROSITE" id="PS50109"/>
    </source>
</evidence>
<keyword evidence="5" id="KW-0597">Phosphoprotein</keyword>
<protein>
    <recommendedName>
        <fullName evidence="14">Sensor protein</fullName>
        <ecNumber evidence="14">2.7.13.3</ecNumber>
    </recommendedName>
</protein>
<name>A0A455W7D5_MARNT</name>
<evidence type="ECO:0000256" key="2">
    <source>
        <dbReference type="ARBA" id="ARBA00004533"/>
    </source>
</evidence>
<dbReference type="SMART" id="SM00304">
    <property type="entry name" value="HAMP"/>
    <property type="match status" value="1"/>
</dbReference>
<gene>
    <name evidence="17" type="ORF">YBY_32850</name>
</gene>
<keyword evidence="4 14" id="KW-0997">Cell inner membrane</keyword>
<evidence type="ECO:0000256" key="5">
    <source>
        <dbReference type="ARBA" id="ARBA00022553"/>
    </source>
</evidence>
<feature type="domain" description="HAMP" evidence="16">
    <location>
        <begin position="167"/>
        <end position="220"/>
    </location>
</feature>
<accession>A0A455W7D5</accession>
<dbReference type="Pfam" id="PF00672">
    <property type="entry name" value="HAMP"/>
    <property type="match status" value="1"/>
</dbReference>
<dbReference type="SUPFAM" id="SSF47384">
    <property type="entry name" value="Homodimeric domain of signal transducing histidine kinase"/>
    <property type="match status" value="1"/>
</dbReference>
<dbReference type="SUPFAM" id="SSF158472">
    <property type="entry name" value="HAMP domain-like"/>
    <property type="match status" value="1"/>
</dbReference>
<evidence type="ECO:0000256" key="4">
    <source>
        <dbReference type="ARBA" id="ARBA00022519"/>
    </source>
</evidence>
<evidence type="ECO:0000256" key="11">
    <source>
        <dbReference type="ARBA" id="ARBA00022989"/>
    </source>
</evidence>
<keyword evidence="6 14" id="KW-0808">Transferase</keyword>
<dbReference type="InterPro" id="IPR050428">
    <property type="entry name" value="TCS_sensor_his_kinase"/>
</dbReference>
<keyword evidence="8 14" id="KW-0547">Nucleotide-binding</keyword>
<evidence type="ECO:0000256" key="9">
    <source>
        <dbReference type="ARBA" id="ARBA00022777"/>
    </source>
</evidence>
<dbReference type="CDD" id="cd00082">
    <property type="entry name" value="HisKA"/>
    <property type="match status" value="1"/>
</dbReference>
<keyword evidence="9 14" id="KW-0418">Kinase</keyword>
<dbReference type="InterPro" id="IPR005467">
    <property type="entry name" value="His_kinase_dom"/>
</dbReference>
<dbReference type="InterPro" id="IPR006290">
    <property type="entry name" value="CztS_silS_copS"/>
</dbReference>
<dbReference type="AlphaFoldDB" id="A0A455W7D5"/>
<proteinExistence type="predicted"/>
<evidence type="ECO:0000256" key="7">
    <source>
        <dbReference type="ARBA" id="ARBA00022692"/>
    </source>
</evidence>
<dbReference type="InterPro" id="IPR003594">
    <property type="entry name" value="HATPase_dom"/>
</dbReference>
<dbReference type="Gene3D" id="1.10.287.130">
    <property type="match status" value="1"/>
</dbReference>
<dbReference type="Pfam" id="PF00512">
    <property type="entry name" value="HisKA"/>
    <property type="match status" value="1"/>
</dbReference>
<dbReference type="PANTHER" id="PTHR45436">
    <property type="entry name" value="SENSOR HISTIDINE KINASE YKOH"/>
    <property type="match status" value="1"/>
</dbReference>
<keyword evidence="10 14" id="KW-0067">ATP-binding</keyword>
<evidence type="ECO:0000256" key="6">
    <source>
        <dbReference type="ARBA" id="ARBA00022679"/>
    </source>
</evidence>
<dbReference type="PROSITE" id="PS50109">
    <property type="entry name" value="HIS_KIN"/>
    <property type="match status" value="1"/>
</dbReference>
<dbReference type="GO" id="GO:0005524">
    <property type="term" value="F:ATP binding"/>
    <property type="evidence" value="ECO:0007669"/>
    <property type="project" value="UniProtKB-KW"/>
</dbReference>
<dbReference type="Gene3D" id="3.30.565.10">
    <property type="entry name" value="Histidine kinase-like ATPase, C-terminal domain"/>
    <property type="match status" value="1"/>
</dbReference>
<keyword evidence="13 14" id="KW-0472">Membrane</keyword>
<reference evidence="17" key="1">
    <citation type="submission" date="2019-03" db="EMBL/GenBank/DDBJ databases">
        <title>Whole genome analysis of nitrate-reducing bacteria Marinobacter hydrocarbonoclasticus YB03.</title>
        <authorList>
            <person name="Azam A.H."/>
            <person name="Yuk S.R."/>
            <person name="Kamarisima K."/>
            <person name="Miyanaga K."/>
            <person name="Tanji Y."/>
        </authorList>
    </citation>
    <scope>NUCLEOTIDE SEQUENCE</scope>
    <source>
        <strain evidence="17">YB03</strain>
    </source>
</reference>
<dbReference type="InterPro" id="IPR036890">
    <property type="entry name" value="HATPase_C_sf"/>
</dbReference>
<dbReference type="GO" id="GO:0000155">
    <property type="term" value="F:phosphorelay sensor kinase activity"/>
    <property type="evidence" value="ECO:0007669"/>
    <property type="project" value="InterPro"/>
</dbReference>
<dbReference type="CDD" id="cd00075">
    <property type="entry name" value="HATPase"/>
    <property type="match status" value="1"/>
</dbReference>
<evidence type="ECO:0000256" key="10">
    <source>
        <dbReference type="ARBA" id="ARBA00022840"/>
    </source>
</evidence>
<evidence type="ECO:0000256" key="14">
    <source>
        <dbReference type="RuleBase" id="RU364088"/>
    </source>
</evidence>
<dbReference type="InterPro" id="IPR036097">
    <property type="entry name" value="HisK_dim/P_sf"/>
</dbReference>
<dbReference type="SUPFAM" id="SSF55874">
    <property type="entry name" value="ATPase domain of HSP90 chaperone/DNA topoisomerase II/histidine kinase"/>
    <property type="match status" value="1"/>
</dbReference>
<keyword evidence="7 14" id="KW-0812">Transmembrane</keyword>
<comment type="subcellular location">
    <subcellularLocation>
        <location evidence="2 14">Cell inner membrane</location>
    </subcellularLocation>
</comment>
<dbReference type="InterPro" id="IPR003660">
    <property type="entry name" value="HAMP_dom"/>
</dbReference>
<dbReference type="PROSITE" id="PS50885">
    <property type="entry name" value="HAMP"/>
    <property type="match status" value="1"/>
</dbReference>
<sequence length="442" mass="49108">MFAAICLLTLSSIGFFLYSSLAKELAWRDDQTLLGRLERMEALLNSTESVSELQDQPQLYANMLGNTDNVLWVISQQGNTLIEINPPGLPVPSPAQPGLVRFYTGETPLRYRAATATIRIADQELTLVAGRTLSERDRMLASYQWTLCWAIALGTAIVALLGWLISYRALGPVKQMSDTIARIRSNTLNMRLQVADHAPEIRQLQARLNAMIDRLESGFDQLARFSEDLAHEMRTPLNNLIGHTQQCLSKPRSNEEYQALLLSNLEEHERLARVINSMLFLARTEQSEITPDQQAFAIQPVVDQLIDYFSGVAEEASTTLTNKTEGTLVASSELVQRALANLLDNALRYGESGGSVEIRSHKEDSSIHLTVFNTGDPVADDDLPRLFHRFYRCDPARQTMAESGGLGLAIVYAIMKHHGGHATVRNVHGGVEAELIFPVLPQ</sequence>
<comment type="function">
    <text evidence="14">Member of a two-component regulatory system.</text>
</comment>
<keyword evidence="11 14" id="KW-1133">Transmembrane helix</keyword>
<feature type="domain" description="Histidine kinase" evidence="15">
    <location>
        <begin position="228"/>
        <end position="441"/>
    </location>
</feature>
<evidence type="ECO:0000256" key="12">
    <source>
        <dbReference type="ARBA" id="ARBA00023012"/>
    </source>
</evidence>
<feature type="transmembrane region" description="Helical" evidence="14">
    <location>
        <begin position="143"/>
        <end position="166"/>
    </location>
</feature>
<dbReference type="EMBL" id="AP019537">
    <property type="protein sequence ID" value="BBJ05436.1"/>
    <property type="molecule type" value="Genomic_DNA"/>
</dbReference>
<dbReference type="NCBIfam" id="TIGR01386">
    <property type="entry name" value="cztS_silS_copS"/>
    <property type="match status" value="1"/>
</dbReference>
<keyword evidence="12 14" id="KW-0902">Two-component regulatory system</keyword>
<dbReference type="InterPro" id="IPR003661">
    <property type="entry name" value="HisK_dim/P_dom"/>
</dbReference>
<dbReference type="SMART" id="SM00388">
    <property type="entry name" value="HisKA"/>
    <property type="match status" value="1"/>
</dbReference>
<keyword evidence="3 14" id="KW-1003">Cell membrane</keyword>